<proteinExistence type="predicted"/>
<dbReference type="PROSITE" id="PS51257">
    <property type="entry name" value="PROKAR_LIPOPROTEIN"/>
    <property type="match status" value="1"/>
</dbReference>
<organism evidence="3 4">
    <name type="scientific">Mycolicibacterium wolinskyi</name>
    <dbReference type="NCBI Taxonomy" id="59750"/>
    <lineage>
        <taxon>Bacteria</taxon>
        <taxon>Bacillati</taxon>
        <taxon>Actinomycetota</taxon>
        <taxon>Actinomycetes</taxon>
        <taxon>Mycobacteriales</taxon>
        <taxon>Mycobacteriaceae</taxon>
        <taxon>Mycolicibacterium</taxon>
    </lineage>
</organism>
<reference evidence="3 4" key="1">
    <citation type="submission" date="2015-07" db="EMBL/GenBank/DDBJ databases">
        <title>A draft genome sequence of Mycobacterium wolinskyi.</title>
        <authorList>
            <person name="de Man T.J."/>
            <person name="Perry K.A."/>
            <person name="Coulliette A.D."/>
            <person name="Jensen B."/>
            <person name="Toney N.C."/>
            <person name="Limbago B.M."/>
            <person name="Noble-Wang J."/>
        </authorList>
    </citation>
    <scope>NUCLEOTIDE SEQUENCE [LARGE SCALE GENOMIC DNA]</scope>
    <source>
        <strain evidence="3 4">CDC_01</strain>
    </source>
</reference>
<dbReference type="EMBL" id="LGTW01000002">
    <property type="protein sequence ID" value="KWX25429.1"/>
    <property type="molecule type" value="Genomic_DNA"/>
</dbReference>
<dbReference type="RefSeq" id="WP_067844306.1">
    <property type="nucleotide sequence ID" value="NZ_LGTW01000002.1"/>
</dbReference>
<dbReference type="InterPro" id="IPR041313">
    <property type="entry name" value="DUF5642"/>
</dbReference>
<dbReference type="Proteomes" id="UP000070612">
    <property type="component" value="Unassembled WGS sequence"/>
</dbReference>
<keyword evidence="4" id="KW-1185">Reference proteome</keyword>
<dbReference type="PATRIC" id="fig|59750.3.peg.2675"/>
<name>A0A132PSW0_9MYCO</name>
<evidence type="ECO:0000256" key="1">
    <source>
        <dbReference type="SAM" id="SignalP"/>
    </source>
</evidence>
<protein>
    <recommendedName>
        <fullName evidence="2">DUF5642 domain-containing protein</fullName>
    </recommendedName>
</protein>
<dbReference type="AlphaFoldDB" id="A0A132PSW0"/>
<keyword evidence="1" id="KW-0732">Signal</keyword>
<accession>A0A132PSW0</accession>
<sequence>MPNRNVLPVVMCIGACAAALVACGQSDEPEYPNGDIANVSKVRSSFGPEYKVSDVAPTGIDPKMLAPQKLPPGVKFEPADCAKFAEGQSMPPGLKGNMAATAAEGAGNRFIVLAVETSEPIPLSDPGDACKQVKFLGPGSRGQVDVVESPQIDGARTVGTHRVVQTTVQGKPRTGELYNYVASFGSFMVIVTANPLVVPDKPVAPVDTARARDLLTAAVAAVKG</sequence>
<gene>
    <name evidence="3" type="ORF">AFM11_03985</name>
</gene>
<feature type="domain" description="DUF5642" evidence="2">
    <location>
        <begin position="35"/>
        <end position="223"/>
    </location>
</feature>
<feature type="chain" id="PRO_5038618202" description="DUF5642 domain-containing protein" evidence="1">
    <location>
        <begin position="22"/>
        <end position="224"/>
    </location>
</feature>
<dbReference type="Pfam" id="PF18702">
    <property type="entry name" value="DUF5642"/>
    <property type="match status" value="1"/>
</dbReference>
<comment type="caution">
    <text evidence="3">The sequence shown here is derived from an EMBL/GenBank/DDBJ whole genome shotgun (WGS) entry which is preliminary data.</text>
</comment>
<evidence type="ECO:0000313" key="4">
    <source>
        <dbReference type="Proteomes" id="UP000070612"/>
    </source>
</evidence>
<evidence type="ECO:0000259" key="2">
    <source>
        <dbReference type="Pfam" id="PF18702"/>
    </source>
</evidence>
<feature type="signal peptide" evidence="1">
    <location>
        <begin position="1"/>
        <end position="21"/>
    </location>
</feature>
<dbReference type="STRING" id="59750.AWC31_21170"/>
<evidence type="ECO:0000313" key="3">
    <source>
        <dbReference type="EMBL" id="KWX25429.1"/>
    </source>
</evidence>